<proteinExistence type="predicted"/>
<dbReference type="Gene3D" id="1.20.120.330">
    <property type="entry name" value="Nucleotidyltransferases domain 2"/>
    <property type="match status" value="1"/>
</dbReference>
<keyword evidence="2" id="KW-1185">Reference proteome</keyword>
<dbReference type="RefSeq" id="WP_127352368.1">
    <property type="nucleotide sequence ID" value="NZ_CP034791.1"/>
</dbReference>
<evidence type="ECO:0000313" key="1">
    <source>
        <dbReference type="EMBL" id="AZT91007.1"/>
    </source>
</evidence>
<evidence type="ECO:0000313" key="2">
    <source>
        <dbReference type="Proteomes" id="UP000282930"/>
    </source>
</evidence>
<organism evidence="1 2">
    <name type="scientific">Caldicellulosiruptor changbaiensis</name>
    <dbReference type="NCBI Taxonomy" id="1222016"/>
    <lineage>
        <taxon>Bacteria</taxon>
        <taxon>Bacillati</taxon>
        <taxon>Bacillota</taxon>
        <taxon>Bacillota incertae sedis</taxon>
        <taxon>Caldicellulosiruptorales</taxon>
        <taxon>Caldicellulosiruptoraceae</taxon>
        <taxon>Caldicellulosiruptor</taxon>
    </lineage>
</organism>
<keyword evidence="1" id="KW-0808">Transferase</keyword>
<dbReference type="SUPFAM" id="SSF81593">
    <property type="entry name" value="Nucleotidyltransferase substrate binding subunit/domain"/>
    <property type="match status" value="1"/>
</dbReference>
<gene>
    <name evidence="1" type="ORF">ELD05_10335</name>
</gene>
<dbReference type="GO" id="GO:0016740">
    <property type="term" value="F:transferase activity"/>
    <property type="evidence" value="ECO:0007669"/>
    <property type="project" value="UniProtKB-KW"/>
</dbReference>
<dbReference type="EMBL" id="CP034791">
    <property type="protein sequence ID" value="AZT91007.1"/>
    <property type="molecule type" value="Genomic_DNA"/>
</dbReference>
<reference evidence="1 2" key="1">
    <citation type="submission" date="2018-12" db="EMBL/GenBank/DDBJ databases">
        <title>Genome sequence from the cellulolytic species, Caldicellulosiruptor changbaiensis.</title>
        <authorList>
            <person name="Blumer-Schuette S.E."/>
            <person name="Mendoza C."/>
        </authorList>
    </citation>
    <scope>NUCLEOTIDE SEQUENCE [LARGE SCALE GENOMIC DNA]</scope>
    <source>
        <strain evidence="1 2">CBS-Z</strain>
    </source>
</reference>
<dbReference type="InterPro" id="IPR010235">
    <property type="entry name" value="HepT"/>
</dbReference>
<dbReference type="Proteomes" id="UP000282930">
    <property type="component" value="Chromosome"/>
</dbReference>
<accession>A0A3T0D7C5</accession>
<dbReference type="KEGG" id="ccha:ELD05_10335"/>
<protein>
    <submittedName>
        <fullName evidence="1">Nucleotidyltransferase</fullName>
    </submittedName>
</protein>
<dbReference type="NCBIfam" id="TIGR01987">
    <property type="entry name" value="HI0074"/>
    <property type="match status" value="1"/>
</dbReference>
<sequence>MKERIVEKFEDFKNALKRLEEGISIEPDRDIIIDGAIQRFEFVFELSWKLMREYLKYTGLEINNPRGVIKYAYQNGIIEDGDKWVKMLSDRNMTSNLYNQKISYKNYQNIKFEYIELFRKLLLKFENIISSEL</sequence>
<dbReference type="AlphaFoldDB" id="A0A3T0D7C5"/>
<dbReference type="Pfam" id="PF08780">
    <property type="entry name" value="NTase_sub_bind"/>
    <property type="match status" value="1"/>
</dbReference>
<name>A0A3T0D7C5_9FIRM</name>